<gene>
    <name evidence="1" type="ORF">HaLaN_15083</name>
</gene>
<reference evidence="1 2" key="1">
    <citation type="submission" date="2020-02" db="EMBL/GenBank/DDBJ databases">
        <title>Draft genome sequence of Haematococcus lacustris strain NIES-144.</title>
        <authorList>
            <person name="Morimoto D."/>
            <person name="Nakagawa S."/>
            <person name="Yoshida T."/>
            <person name="Sawayama S."/>
        </authorList>
    </citation>
    <scope>NUCLEOTIDE SEQUENCE [LARGE SCALE GENOMIC DNA]</scope>
    <source>
        <strain evidence="1 2">NIES-144</strain>
    </source>
</reference>
<comment type="caution">
    <text evidence="1">The sequence shown here is derived from an EMBL/GenBank/DDBJ whole genome shotgun (WGS) entry which is preliminary data.</text>
</comment>
<keyword evidence="2" id="KW-1185">Reference proteome</keyword>
<accession>A0A699ZHR0</accession>
<dbReference type="Proteomes" id="UP000485058">
    <property type="component" value="Unassembled WGS sequence"/>
</dbReference>
<proteinExistence type="predicted"/>
<protein>
    <submittedName>
        <fullName evidence="1">Uncharacterized protein</fullName>
    </submittedName>
</protein>
<sequence>MHEVSSNTGCELIIVEATASVPNAHFSSAILLSGTWPWADCTASNVQRGIIEPAHVSFFMNRL</sequence>
<dbReference type="AlphaFoldDB" id="A0A699ZHR0"/>
<name>A0A699ZHR0_HAELA</name>
<evidence type="ECO:0000313" key="2">
    <source>
        <dbReference type="Proteomes" id="UP000485058"/>
    </source>
</evidence>
<dbReference type="EMBL" id="BLLF01001281">
    <property type="protein sequence ID" value="GFH18308.1"/>
    <property type="molecule type" value="Genomic_DNA"/>
</dbReference>
<evidence type="ECO:0000313" key="1">
    <source>
        <dbReference type="EMBL" id="GFH18308.1"/>
    </source>
</evidence>
<organism evidence="1 2">
    <name type="scientific">Haematococcus lacustris</name>
    <name type="common">Green alga</name>
    <name type="synonym">Haematococcus pluvialis</name>
    <dbReference type="NCBI Taxonomy" id="44745"/>
    <lineage>
        <taxon>Eukaryota</taxon>
        <taxon>Viridiplantae</taxon>
        <taxon>Chlorophyta</taxon>
        <taxon>core chlorophytes</taxon>
        <taxon>Chlorophyceae</taxon>
        <taxon>CS clade</taxon>
        <taxon>Chlamydomonadales</taxon>
        <taxon>Haematococcaceae</taxon>
        <taxon>Haematococcus</taxon>
    </lineage>
</organism>